<dbReference type="Pfam" id="PF03939">
    <property type="entry name" value="Ribosomal_L23eN"/>
    <property type="match status" value="1"/>
</dbReference>
<evidence type="ECO:0000256" key="3">
    <source>
        <dbReference type="ARBA" id="ARBA00022884"/>
    </source>
</evidence>
<dbReference type="Proteomes" id="UP000789706">
    <property type="component" value="Unassembled WGS sequence"/>
</dbReference>
<dbReference type="SUPFAM" id="SSF54189">
    <property type="entry name" value="Ribosomal proteins S24e, L23 and L15e"/>
    <property type="match status" value="1"/>
</dbReference>
<reference evidence="9" key="1">
    <citation type="submission" date="2021-06" db="EMBL/GenBank/DDBJ databases">
        <authorList>
            <person name="Kallberg Y."/>
            <person name="Tangrot J."/>
            <person name="Rosling A."/>
        </authorList>
    </citation>
    <scope>NUCLEOTIDE SEQUENCE</scope>
    <source>
        <strain evidence="9">AZ414A</strain>
    </source>
</reference>
<evidence type="ECO:0000256" key="7">
    <source>
        <dbReference type="SAM" id="MobiDB-lite"/>
    </source>
</evidence>
<evidence type="ECO:0000313" key="9">
    <source>
        <dbReference type="EMBL" id="CAG8446418.1"/>
    </source>
</evidence>
<keyword evidence="4 6" id="KW-0689">Ribosomal protein</keyword>
<comment type="caution">
    <text evidence="9">The sequence shown here is derived from an EMBL/GenBank/DDBJ whole genome shotgun (WGS) entry which is preliminary data.</text>
</comment>
<dbReference type="GO" id="GO:0003735">
    <property type="term" value="F:structural constituent of ribosome"/>
    <property type="evidence" value="ECO:0007669"/>
    <property type="project" value="InterPro"/>
</dbReference>
<dbReference type="InterPro" id="IPR005633">
    <property type="entry name" value="Ribosomal_uL23_N"/>
</dbReference>
<dbReference type="HAMAP" id="MF_01369_A">
    <property type="entry name" value="Ribosomal_uL23_A"/>
    <property type="match status" value="1"/>
</dbReference>
<keyword evidence="5 6" id="KW-0687">Ribonucleoprotein</keyword>
<dbReference type="InterPro" id="IPR001014">
    <property type="entry name" value="Ribosomal_uL23_CS"/>
</dbReference>
<dbReference type="FunFam" id="3.30.70.330:FF:000035">
    <property type="entry name" value="60S ribosomal protein L23a"/>
    <property type="match status" value="1"/>
</dbReference>
<comment type="similarity">
    <text evidence="1 6">Belongs to the universal ribosomal protein uL23 family.</text>
</comment>
<evidence type="ECO:0000313" key="10">
    <source>
        <dbReference type="Proteomes" id="UP000789706"/>
    </source>
</evidence>
<dbReference type="GO" id="GO:0006412">
    <property type="term" value="P:translation"/>
    <property type="evidence" value="ECO:0007669"/>
    <property type="project" value="InterPro"/>
</dbReference>
<dbReference type="InterPro" id="IPR012678">
    <property type="entry name" value="Ribosomal_uL23/eL15/eS24_sf"/>
</dbReference>
<feature type="compositionally biased region" description="Basic and acidic residues" evidence="7">
    <location>
        <begin position="1"/>
        <end position="12"/>
    </location>
</feature>
<dbReference type="GO" id="GO:0019843">
    <property type="term" value="F:rRNA binding"/>
    <property type="evidence" value="ECO:0007669"/>
    <property type="project" value="UniProtKB-KW"/>
</dbReference>
<dbReference type="AlphaFoldDB" id="A0A9N8YQS2"/>
<name>A0A9N8YQS2_9GLOM</name>
<dbReference type="InterPro" id="IPR013025">
    <property type="entry name" value="Ribosomal_uL23-like"/>
</dbReference>
<dbReference type="PANTHER" id="PTHR11620">
    <property type="entry name" value="60S RIBOSOMAL PROTEIN L23A"/>
    <property type="match status" value="1"/>
</dbReference>
<evidence type="ECO:0000256" key="5">
    <source>
        <dbReference type="ARBA" id="ARBA00023274"/>
    </source>
</evidence>
<keyword evidence="3" id="KW-0694">RNA-binding</keyword>
<gene>
    <name evidence="9" type="ORF">DEBURN_LOCUS1826</name>
</gene>
<protein>
    <submittedName>
        <fullName evidence="9">5868_t:CDS:1</fullName>
    </submittedName>
</protein>
<dbReference type="PROSITE" id="PS00050">
    <property type="entry name" value="RIBOSOMAL_L23"/>
    <property type="match status" value="1"/>
</dbReference>
<organism evidence="9 10">
    <name type="scientific">Diversispora eburnea</name>
    <dbReference type="NCBI Taxonomy" id="1213867"/>
    <lineage>
        <taxon>Eukaryota</taxon>
        <taxon>Fungi</taxon>
        <taxon>Fungi incertae sedis</taxon>
        <taxon>Mucoromycota</taxon>
        <taxon>Glomeromycotina</taxon>
        <taxon>Glomeromycetes</taxon>
        <taxon>Diversisporales</taxon>
        <taxon>Diversisporaceae</taxon>
        <taxon>Diversispora</taxon>
    </lineage>
</organism>
<feature type="region of interest" description="Disordered" evidence="7">
    <location>
        <begin position="1"/>
        <end position="64"/>
    </location>
</feature>
<feature type="domain" description="Large ribosomal subunit protein uL23 N-terminal" evidence="8">
    <location>
        <begin position="45"/>
        <end position="94"/>
    </location>
</feature>
<evidence type="ECO:0000256" key="4">
    <source>
        <dbReference type="ARBA" id="ARBA00022980"/>
    </source>
</evidence>
<evidence type="ECO:0000256" key="1">
    <source>
        <dbReference type="ARBA" id="ARBA00006700"/>
    </source>
</evidence>
<dbReference type="Pfam" id="PF00276">
    <property type="entry name" value="Ribosomal_L23"/>
    <property type="match status" value="1"/>
</dbReference>
<proteinExistence type="inferred from homology"/>
<feature type="compositionally biased region" description="Low complexity" evidence="7">
    <location>
        <begin position="13"/>
        <end position="26"/>
    </location>
</feature>
<dbReference type="NCBIfam" id="NF011118">
    <property type="entry name" value="PRK14548.1"/>
    <property type="match status" value="1"/>
</dbReference>
<evidence type="ECO:0000259" key="8">
    <source>
        <dbReference type="Pfam" id="PF03939"/>
    </source>
</evidence>
<keyword evidence="2" id="KW-0699">rRNA-binding</keyword>
<dbReference type="GO" id="GO:0005840">
    <property type="term" value="C:ribosome"/>
    <property type="evidence" value="ECO:0007669"/>
    <property type="project" value="UniProtKB-KW"/>
</dbReference>
<dbReference type="OrthoDB" id="1267328at2759"/>
<evidence type="ECO:0000256" key="6">
    <source>
        <dbReference type="RuleBase" id="RU003934"/>
    </source>
</evidence>
<sequence>MISKKAGGDTPKESTAAASSSTSKSKSSSKDTKSKGGVTTKTKEKSKALASKKAVMRAAPGKVKKKIRTTTTFRRPKTLHTPRKPRYFRRSINRTPRLDQYKILKHPLNTESAMKKIEDTNTLVFIVDTQANKRQVKDAVKKLYDVDASKVNTLIRPNGTKKAYVRLTADVDALDIANKIGFI</sequence>
<dbReference type="Gene3D" id="3.30.70.330">
    <property type="match status" value="1"/>
</dbReference>
<keyword evidence="10" id="KW-1185">Reference proteome</keyword>
<dbReference type="EMBL" id="CAJVPK010000089">
    <property type="protein sequence ID" value="CAG8446418.1"/>
    <property type="molecule type" value="Genomic_DNA"/>
</dbReference>
<accession>A0A9N8YQS2</accession>
<evidence type="ECO:0000256" key="2">
    <source>
        <dbReference type="ARBA" id="ARBA00022730"/>
    </source>
</evidence>
<dbReference type="GO" id="GO:1990904">
    <property type="term" value="C:ribonucleoprotein complex"/>
    <property type="evidence" value="ECO:0007669"/>
    <property type="project" value="UniProtKB-KW"/>
</dbReference>
<dbReference type="InterPro" id="IPR012677">
    <property type="entry name" value="Nucleotide-bd_a/b_plait_sf"/>
</dbReference>